<sequence>MAIFLRACHTNVPKVENLDRETPPFVHSCHPILRIGCVVDIRGDSERSVVDFAAYAHFVFLFHIANYNVRRLVRSTDIFNCFTSLFGGPHTAIEEPMFLAPENIKAFIKAHWIRRADENRKHRLRNPATR</sequence>
<dbReference type="Proteomes" id="UP000887565">
    <property type="component" value="Unplaced"/>
</dbReference>
<dbReference type="WBParaSite" id="nRc.2.0.1.t18655-RA">
    <property type="protein sequence ID" value="nRc.2.0.1.t18655-RA"/>
    <property type="gene ID" value="nRc.2.0.1.g18655"/>
</dbReference>
<name>A0A915IWT1_ROMCU</name>
<reference evidence="2" key="1">
    <citation type="submission" date="2022-11" db="UniProtKB">
        <authorList>
            <consortium name="WormBaseParasite"/>
        </authorList>
    </citation>
    <scope>IDENTIFICATION</scope>
</reference>
<accession>A0A915IWT1</accession>
<dbReference type="AlphaFoldDB" id="A0A915IWT1"/>
<protein>
    <submittedName>
        <fullName evidence="2">Uncharacterized protein</fullName>
    </submittedName>
</protein>
<evidence type="ECO:0000313" key="1">
    <source>
        <dbReference type="Proteomes" id="UP000887565"/>
    </source>
</evidence>
<organism evidence="1 2">
    <name type="scientific">Romanomermis culicivorax</name>
    <name type="common">Nematode worm</name>
    <dbReference type="NCBI Taxonomy" id="13658"/>
    <lineage>
        <taxon>Eukaryota</taxon>
        <taxon>Metazoa</taxon>
        <taxon>Ecdysozoa</taxon>
        <taxon>Nematoda</taxon>
        <taxon>Enoplea</taxon>
        <taxon>Dorylaimia</taxon>
        <taxon>Mermithida</taxon>
        <taxon>Mermithoidea</taxon>
        <taxon>Mermithidae</taxon>
        <taxon>Romanomermis</taxon>
    </lineage>
</organism>
<evidence type="ECO:0000313" key="2">
    <source>
        <dbReference type="WBParaSite" id="nRc.2.0.1.t18655-RA"/>
    </source>
</evidence>
<proteinExistence type="predicted"/>
<keyword evidence="1" id="KW-1185">Reference proteome</keyword>